<dbReference type="AlphaFoldDB" id="A0A6J6H1Y1"/>
<dbReference type="SUPFAM" id="SSF56601">
    <property type="entry name" value="beta-lactamase/transpeptidase-like"/>
    <property type="match status" value="1"/>
</dbReference>
<dbReference type="EMBL" id="CAEZUT010000014">
    <property type="protein sequence ID" value="CAB4605314.1"/>
    <property type="molecule type" value="Genomic_DNA"/>
</dbReference>
<dbReference type="GO" id="GO:0006508">
    <property type="term" value="P:proteolysis"/>
    <property type="evidence" value="ECO:0007669"/>
    <property type="project" value="InterPro"/>
</dbReference>
<proteinExistence type="inferred from homology"/>
<dbReference type="PRINTS" id="PR00922">
    <property type="entry name" value="DADACBPTASE3"/>
</dbReference>
<protein>
    <submittedName>
        <fullName evidence="3">Unannotated protein</fullName>
    </submittedName>
</protein>
<dbReference type="InterPro" id="IPR000667">
    <property type="entry name" value="Peptidase_S13"/>
</dbReference>
<dbReference type="InterPro" id="IPR012338">
    <property type="entry name" value="Beta-lactam/transpept-like"/>
</dbReference>
<evidence type="ECO:0000313" key="3">
    <source>
        <dbReference type="EMBL" id="CAB4605314.1"/>
    </source>
</evidence>
<accession>A0A6J6H1Y1</accession>
<organism evidence="3">
    <name type="scientific">freshwater metagenome</name>
    <dbReference type="NCBI Taxonomy" id="449393"/>
    <lineage>
        <taxon>unclassified sequences</taxon>
        <taxon>metagenomes</taxon>
        <taxon>ecological metagenomes</taxon>
    </lineage>
</organism>
<dbReference type="Gene3D" id="3.40.710.10">
    <property type="entry name" value="DD-peptidase/beta-lactamase superfamily"/>
    <property type="match status" value="1"/>
</dbReference>
<evidence type="ECO:0000256" key="2">
    <source>
        <dbReference type="ARBA" id="ARBA00022801"/>
    </source>
</evidence>
<keyword evidence="2" id="KW-0378">Hydrolase</keyword>
<dbReference type="Pfam" id="PF02113">
    <property type="entry name" value="Peptidase_S13"/>
    <property type="match status" value="1"/>
</dbReference>
<comment type="similarity">
    <text evidence="1">Belongs to the peptidase S13 family.</text>
</comment>
<reference evidence="3" key="1">
    <citation type="submission" date="2020-05" db="EMBL/GenBank/DDBJ databases">
        <authorList>
            <person name="Chiriac C."/>
            <person name="Salcher M."/>
            <person name="Ghai R."/>
            <person name="Kavagutti S V."/>
        </authorList>
    </citation>
    <scope>NUCLEOTIDE SEQUENCE</scope>
</reference>
<evidence type="ECO:0000256" key="1">
    <source>
        <dbReference type="ARBA" id="ARBA00006096"/>
    </source>
</evidence>
<gene>
    <name evidence="3" type="ORF">UFOPK1854_00238</name>
</gene>
<dbReference type="PANTHER" id="PTHR30023">
    <property type="entry name" value="D-ALANYL-D-ALANINE CARBOXYPEPTIDASE"/>
    <property type="match status" value="1"/>
</dbReference>
<sequence>MLAVVRNGFSANKTGLNNMVIDKLTGLGVNTAGLNLEDASGLSGANKISATTVSQLLLKIRTEPQLKMVYDSLPVGGVSGTLIGRYKGTAPQAVGLVKAKTGSIRHTVSLAGYATSGEKEYVFVVIADHVGRTKRIQNAARSAIDRMLGTITKPPVIPTTTTTALTTATN</sequence>
<dbReference type="GO" id="GO:0000270">
    <property type="term" value="P:peptidoglycan metabolic process"/>
    <property type="evidence" value="ECO:0007669"/>
    <property type="project" value="TreeGrafter"/>
</dbReference>
<name>A0A6J6H1Y1_9ZZZZ</name>
<dbReference type="PANTHER" id="PTHR30023:SF0">
    <property type="entry name" value="PENICILLIN-SENSITIVE CARBOXYPEPTIDASE A"/>
    <property type="match status" value="1"/>
</dbReference>
<dbReference type="GO" id="GO:0004185">
    <property type="term" value="F:serine-type carboxypeptidase activity"/>
    <property type="evidence" value="ECO:0007669"/>
    <property type="project" value="InterPro"/>
</dbReference>